<dbReference type="EMBL" id="JABSTR010000003">
    <property type="protein sequence ID" value="KAH9365752.1"/>
    <property type="molecule type" value="Genomic_DNA"/>
</dbReference>
<evidence type="ECO:0000313" key="3">
    <source>
        <dbReference type="EMBL" id="KAH9365752.1"/>
    </source>
</evidence>
<keyword evidence="2" id="KW-0812">Transmembrane</keyword>
<feature type="transmembrane region" description="Helical" evidence="2">
    <location>
        <begin position="219"/>
        <end position="238"/>
    </location>
</feature>
<accession>A0A9J6FTY1</accession>
<sequence length="324" mass="35637">MCMLLYFCEALHISVYVAFFCQRKLKESFKCNAVTYFRKCSCLWQAFPAEAYLYNLEFVQKSAVGMKHLHLKKNIVPTLLLPKTRANTTLRLLVSAKTQTDAPVVEAVPGEAEPDFEPSRTPRVAAAVAATPLPQPPAQVASCARGTKISGFRKVPGEASCTLSCLLRELHIPPEVHTQVYRHWHAAGGREPVFCGPLDNLGEPAKCGWQPHRKPPSGIGIFFAGCLVAPVLCLLASIKMEIFTERTFYNDQRANLVPAVNEVFQEHESRLIDDLAGTEVELAASRKTGLSNALDAPEDHLLWGDDKESEANEATTSNVGTDSD</sequence>
<evidence type="ECO:0000256" key="1">
    <source>
        <dbReference type="SAM" id="MobiDB-lite"/>
    </source>
</evidence>
<organism evidence="3 4">
    <name type="scientific">Haemaphysalis longicornis</name>
    <name type="common">Bush tick</name>
    <dbReference type="NCBI Taxonomy" id="44386"/>
    <lineage>
        <taxon>Eukaryota</taxon>
        <taxon>Metazoa</taxon>
        <taxon>Ecdysozoa</taxon>
        <taxon>Arthropoda</taxon>
        <taxon>Chelicerata</taxon>
        <taxon>Arachnida</taxon>
        <taxon>Acari</taxon>
        <taxon>Parasitiformes</taxon>
        <taxon>Ixodida</taxon>
        <taxon>Ixodoidea</taxon>
        <taxon>Ixodidae</taxon>
        <taxon>Haemaphysalinae</taxon>
        <taxon>Haemaphysalis</taxon>
    </lineage>
</organism>
<keyword evidence="2" id="KW-0472">Membrane</keyword>
<gene>
    <name evidence="3" type="ORF">HPB48_020387</name>
</gene>
<name>A0A9J6FTY1_HAELO</name>
<evidence type="ECO:0000256" key="2">
    <source>
        <dbReference type="SAM" id="Phobius"/>
    </source>
</evidence>
<comment type="caution">
    <text evidence="3">The sequence shown here is derived from an EMBL/GenBank/DDBJ whole genome shotgun (WGS) entry which is preliminary data.</text>
</comment>
<reference evidence="3 4" key="1">
    <citation type="journal article" date="2020" name="Cell">
        <title>Large-Scale Comparative Analyses of Tick Genomes Elucidate Their Genetic Diversity and Vector Capacities.</title>
        <authorList>
            <consortium name="Tick Genome and Microbiome Consortium (TIGMIC)"/>
            <person name="Jia N."/>
            <person name="Wang J."/>
            <person name="Shi W."/>
            <person name="Du L."/>
            <person name="Sun Y."/>
            <person name="Zhan W."/>
            <person name="Jiang J.F."/>
            <person name="Wang Q."/>
            <person name="Zhang B."/>
            <person name="Ji P."/>
            <person name="Bell-Sakyi L."/>
            <person name="Cui X.M."/>
            <person name="Yuan T.T."/>
            <person name="Jiang B.G."/>
            <person name="Yang W.F."/>
            <person name="Lam T.T."/>
            <person name="Chang Q.C."/>
            <person name="Ding S.J."/>
            <person name="Wang X.J."/>
            <person name="Zhu J.G."/>
            <person name="Ruan X.D."/>
            <person name="Zhao L."/>
            <person name="Wei J.T."/>
            <person name="Ye R.Z."/>
            <person name="Que T.C."/>
            <person name="Du C.H."/>
            <person name="Zhou Y.H."/>
            <person name="Cheng J.X."/>
            <person name="Dai P.F."/>
            <person name="Guo W.B."/>
            <person name="Han X.H."/>
            <person name="Huang E.J."/>
            <person name="Li L.F."/>
            <person name="Wei W."/>
            <person name="Gao Y.C."/>
            <person name="Liu J.Z."/>
            <person name="Shao H.Z."/>
            <person name="Wang X."/>
            <person name="Wang C.C."/>
            <person name="Yang T.C."/>
            <person name="Huo Q.B."/>
            <person name="Li W."/>
            <person name="Chen H.Y."/>
            <person name="Chen S.E."/>
            <person name="Zhou L.G."/>
            <person name="Ni X.B."/>
            <person name="Tian J.H."/>
            <person name="Sheng Y."/>
            <person name="Liu T."/>
            <person name="Pan Y.S."/>
            <person name="Xia L.Y."/>
            <person name="Li J."/>
            <person name="Zhao F."/>
            <person name="Cao W.C."/>
        </authorList>
    </citation>
    <scope>NUCLEOTIDE SEQUENCE [LARGE SCALE GENOMIC DNA]</scope>
    <source>
        <strain evidence="3">HaeL-2018</strain>
    </source>
</reference>
<feature type="compositionally biased region" description="Polar residues" evidence="1">
    <location>
        <begin position="312"/>
        <end position="324"/>
    </location>
</feature>
<dbReference type="AlphaFoldDB" id="A0A9J6FTY1"/>
<dbReference type="VEuPathDB" id="VectorBase:HLOH_055035"/>
<proteinExistence type="predicted"/>
<dbReference type="Proteomes" id="UP000821853">
    <property type="component" value="Unassembled WGS sequence"/>
</dbReference>
<keyword evidence="4" id="KW-1185">Reference proteome</keyword>
<keyword evidence="2" id="KW-1133">Transmembrane helix</keyword>
<protein>
    <submittedName>
        <fullName evidence="3">Uncharacterized protein</fullName>
    </submittedName>
</protein>
<feature type="region of interest" description="Disordered" evidence="1">
    <location>
        <begin position="303"/>
        <end position="324"/>
    </location>
</feature>
<evidence type="ECO:0000313" key="4">
    <source>
        <dbReference type="Proteomes" id="UP000821853"/>
    </source>
</evidence>